<sequence>MKKQVHDFENFRRIMRLTATQFMLSILVLGSSYATEIAAQNILNQKISLRMQNVEISKVLTQLEKQVDVKFVFSSKLIQANRTVSISARNKSFSAVLTELLTPLNISFEATSSQVIVLSRSKTEASNRDNVFSAPDPKRMIRGKVSDENGDGLPGVSVVIKGTTRGTTSNSEGQFQLDVPNDNTTLVFSFVGYASKEIVVGSQDIVNVSLTIEDKVLSEVVVVGYGTQQKVNLTGAVGVAGAERLQNRPIANAGEGLQGVIPNLNIGIRNGDPAQATTFNIRGFQSINGGSPLILVDNVPMDINRINPNDIESISVLKDASAAAVYGARAAFGVVLVTTKSGKAGKVNVNFSSQLSMAKPIFNMDVVTDPYEFVQARNAANIRTSGNPSYDPTFVEAVKKFSENPIPANEWGVVNGALQYYGFNNYQNRIMTDYAPTNQQDLSVSGGSDKAKFLVSLGRFSKDGYLRTNNETFKRYNFLAKADFAVNKWLSLDNRVVFNSQNSDKPHFYNWDVNINSLARVNPIQPIQFPDLPYYNTPGDRDQYAQYIGMYFGGTNFFPYLEDGGRETFTRNDVWLSQGLTLTPFTGFKVVSNFSYNIFNEMYQDVQSKINIVSNDLKAANPISNGFSGDDWIANQNRYDQYYVLNAYAQYDLPKIGKNTISAMVGFNQEQGLNRQVFARARQLITPLITDINATTGVQETGGAKSHVSLRGVFYRLTYNYDDRYLFEANGRYDGTSRFPKDSRFGFFPSFSAGWRISNEKFMSATNGWLDNLKIRASYGTLGNQLLGNDFYPYVSSMGTGQSPYMFADVRIPFVSAAGLVSPSLTWESVTSQNIGIDLTMLRSRLDMSFDLYTRDTKDMLMNVTYPDILGTSAPRENAADLRTKGWELSLTWRDKINADWNYDVTLALADAQATITKFENPSGALPTGNRYYVGQKLGEIWGYETAGIFQTADEVTNHANQSALGNNWRAGDIKYADLNGDGRITPGAGTLADPGDRRIIGNSTPRFTFGINTSLSYKDFRLTAFFQGIGQVDYLPDNGNWTWFYPYNAGHVERYYITDTWTPENPNAYFPAAHISTNDKKNVQPQSRYVQNAAYLRAKNITLSYDLPTSLLSKIGMSRAQVFVAGMNLFEFSKIRKPLDPETIQTQVIEYPMQRIGTVGINVSF</sequence>
<evidence type="ECO:0000256" key="2">
    <source>
        <dbReference type="ARBA" id="ARBA00022448"/>
    </source>
</evidence>
<evidence type="ECO:0000313" key="10">
    <source>
        <dbReference type="EMBL" id="TDB67913.1"/>
    </source>
</evidence>
<dbReference type="AlphaFoldDB" id="A0A4R4KJ40"/>
<evidence type="ECO:0000259" key="9">
    <source>
        <dbReference type="Pfam" id="PF07715"/>
    </source>
</evidence>
<name>A0A4R4KJ40_9BACT</name>
<dbReference type="Gene3D" id="2.170.130.10">
    <property type="entry name" value="TonB-dependent receptor, plug domain"/>
    <property type="match status" value="1"/>
</dbReference>
<evidence type="ECO:0000256" key="4">
    <source>
        <dbReference type="ARBA" id="ARBA00022692"/>
    </source>
</evidence>
<dbReference type="Proteomes" id="UP000295706">
    <property type="component" value="Unassembled WGS sequence"/>
</dbReference>
<evidence type="ECO:0000256" key="3">
    <source>
        <dbReference type="ARBA" id="ARBA00022452"/>
    </source>
</evidence>
<comment type="subcellular location">
    <subcellularLocation>
        <location evidence="1 7">Cell outer membrane</location>
        <topology evidence="1 7">Multi-pass membrane protein</topology>
    </subcellularLocation>
</comment>
<dbReference type="Gene3D" id="2.40.170.20">
    <property type="entry name" value="TonB-dependent receptor, beta-barrel domain"/>
    <property type="match status" value="1"/>
</dbReference>
<keyword evidence="2 7" id="KW-0813">Transport</keyword>
<dbReference type="PROSITE" id="PS52016">
    <property type="entry name" value="TONB_DEPENDENT_REC_3"/>
    <property type="match status" value="1"/>
</dbReference>
<comment type="similarity">
    <text evidence="7">Belongs to the TonB-dependent receptor family.</text>
</comment>
<dbReference type="InterPro" id="IPR037066">
    <property type="entry name" value="Plug_dom_sf"/>
</dbReference>
<dbReference type="Gene3D" id="3.55.50.30">
    <property type="match status" value="1"/>
</dbReference>
<keyword evidence="4 7" id="KW-0812">Transmembrane</keyword>
<dbReference type="Gene3D" id="2.60.40.1120">
    <property type="entry name" value="Carboxypeptidase-like, regulatory domain"/>
    <property type="match status" value="1"/>
</dbReference>
<dbReference type="Pfam" id="PF07715">
    <property type="entry name" value="Plug"/>
    <property type="match status" value="1"/>
</dbReference>
<gene>
    <name evidence="10" type="ORF">EZE20_03015</name>
</gene>
<accession>A0A4R4KJ40</accession>
<dbReference type="InterPro" id="IPR023997">
    <property type="entry name" value="TonB-dep_OMP_SusC/RagA_CS"/>
</dbReference>
<dbReference type="OrthoDB" id="9768177at2"/>
<dbReference type="InterPro" id="IPR008969">
    <property type="entry name" value="CarboxyPept-like_regulatory"/>
</dbReference>
<dbReference type="EMBL" id="SMJU01000002">
    <property type="protein sequence ID" value="TDB67913.1"/>
    <property type="molecule type" value="Genomic_DNA"/>
</dbReference>
<dbReference type="SUPFAM" id="SSF49464">
    <property type="entry name" value="Carboxypeptidase regulatory domain-like"/>
    <property type="match status" value="1"/>
</dbReference>
<dbReference type="Pfam" id="PF07660">
    <property type="entry name" value="STN"/>
    <property type="match status" value="1"/>
</dbReference>
<dbReference type="NCBIfam" id="TIGR04057">
    <property type="entry name" value="SusC_RagA_signa"/>
    <property type="match status" value="1"/>
</dbReference>
<dbReference type="InterPro" id="IPR039426">
    <property type="entry name" value="TonB-dep_rcpt-like"/>
</dbReference>
<organism evidence="10 11">
    <name type="scientific">Arundinibacter roseus</name>
    <dbReference type="NCBI Taxonomy" id="2070510"/>
    <lineage>
        <taxon>Bacteria</taxon>
        <taxon>Pseudomonadati</taxon>
        <taxon>Bacteroidota</taxon>
        <taxon>Cytophagia</taxon>
        <taxon>Cytophagales</taxon>
        <taxon>Spirosomataceae</taxon>
        <taxon>Arundinibacter</taxon>
    </lineage>
</organism>
<keyword evidence="3 7" id="KW-1134">Transmembrane beta strand</keyword>
<evidence type="ECO:0000256" key="7">
    <source>
        <dbReference type="PROSITE-ProRule" id="PRU01360"/>
    </source>
</evidence>
<keyword evidence="11" id="KW-1185">Reference proteome</keyword>
<feature type="domain" description="TonB-dependent receptor plug" evidence="9">
    <location>
        <begin position="231"/>
        <end position="334"/>
    </location>
</feature>
<comment type="caution">
    <text evidence="10">The sequence shown here is derived from an EMBL/GenBank/DDBJ whole genome shotgun (WGS) entry which is preliminary data.</text>
</comment>
<dbReference type="InterPro" id="IPR012910">
    <property type="entry name" value="Plug_dom"/>
</dbReference>
<dbReference type="Pfam" id="PF13715">
    <property type="entry name" value="CarbopepD_reg_2"/>
    <property type="match status" value="1"/>
</dbReference>
<feature type="domain" description="Secretin/TonB short N-terminal" evidence="8">
    <location>
        <begin position="70"/>
        <end position="120"/>
    </location>
</feature>
<dbReference type="InterPro" id="IPR023996">
    <property type="entry name" value="TonB-dep_OMP_SusC/RagA"/>
</dbReference>
<evidence type="ECO:0000313" key="11">
    <source>
        <dbReference type="Proteomes" id="UP000295706"/>
    </source>
</evidence>
<dbReference type="InterPro" id="IPR011662">
    <property type="entry name" value="Secretin/TonB_short_N"/>
</dbReference>
<dbReference type="InterPro" id="IPR036942">
    <property type="entry name" value="Beta-barrel_TonB_sf"/>
</dbReference>
<reference evidence="10 11" key="1">
    <citation type="submission" date="2019-02" db="EMBL/GenBank/DDBJ databases">
        <title>Arundinibacter roseus gen. nov., sp. nov., a new member of the family Cytophagaceae.</title>
        <authorList>
            <person name="Szuroczki S."/>
            <person name="Khayer B."/>
            <person name="Sproer C."/>
            <person name="Toumi M."/>
            <person name="Szabo A."/>
            <person name="Felfoldi T."/>
            <person name="Schumann P."/>
            <person name="Toth E."/>
        </authorList>
    </citation>
    <scope>NUCLEOTIDE SEQUENCE [LARGE SCALE GENOMIC DNA]</scope>
    <source>
        <strain evidence="10 11">DMA-k-7a</strain>
    </source>
</reference>
<dbReference type="NCBIfam" id="TIGR04056">
    <property type="entry name" value="OMP_RagA_SusC"/>
    <property type="match status" value="1"/>
</dbReference>
<evidence type="ECO:0000256" key="1">
    <source>
        <dbReference type="ARBA" id="ARBA00004571"/>
    </source>
</evidence>
<dbReference type="GO" id="GO:0009279">
    <property type="term" value="C:cell outer membrane"/>
    <property type="evidence" value="ECO:0007669"/>
    <property type="project" value="UniProtKB-SubCell"/>
</dbReference>
<evidence type="ECO:0000256" key="5">
    <source>
        <dbReference type="ARBA" id="ARBA00023136"/>
    </source>
</evidence>
<evidence type="ECO:0000259" key="8">
    <source>
        <dbReference type="Pfam" id="PF07660"/>
    </source>
</evidence>
<evidence type="ECO:0000256" key="6">
    <source>
        <dbReference type="ARBA" id="ARBA00023237"/>
    </source>
</evidence>
<keyword evidence="5 7" id="KW-0472">Membrane</keyword>
<dbReference type="SUPFAM" id="SSF56935">
    <property type="entry name" value="Porins"/>
    <property type="match status" value="1"/>
</dbReference>
<protein>
    <submittedName>
        <fullName evidence="10">SusC/RagA family TonB-linked outer membrane protein</fullName>
    </submittedName>
</protein>
<proteinExistence type="inferred from homology"/>
<keyword evidence="6 7" id="KW-0998">Cell outer membrane</keyword>
<dbReference type="RefSeq" id="WP_132114368.1">
    <property type="nucleotide sequence ID" value="NZ_SMJU01000002.1"/>
</dbReference>